<evidence type="ECO:0000256" key="1">
    <source>
        <dbReference type="SAM" id="MobiDB-lite"/>
    </source>
</evidence>
<name>A4WTB1_CERS5</name>
<sequence length="87" mass="9411">MEQAGRLALRVEGNFWNAYFALPDTMEDAIFLGGVAMAVVTGHPERKAAFMGLMREAVADILEHASGTRPTWNGAQAAPEHERAGRA</sequence>
<evidence type="ECO:0000313" key="2">
    <source>
        <dbReference type="EMBL" id="ABP70625.1"/>
    </source>
</evidence>
<feature type="region of interest" description="Disordered" evidence="1">
    <location>
        <begin position="68"/>
        <end position="87"/>
    </location>
</feature>
<dbReference type="HOGENOM" id="CLU_2481292_0_0_5"/>
<protein>
    <submittedName>
        <fullName evidence="2">Uncharacterized protein</fullName>
    </submittedName>
</protein>
<gene>
    <name evidence="2" type="ordered locus">Rsph17025_1732</name>
</gene>
<dbReference type="EMBL" id="CP000661">
    <property type="protein sequence ID" value="ABP70625.1"/>
    <property type="molecule type" value="Genomic_DNA"/>
</dbReference>
<dbReference type="KEGG" id="rsq:Rsph17025_1732"/>
<proteinExistence type="predicted"/>
<reference evidence="2" key="1">
    <citation type="submission" date="2007-04" db="EMBL/GenBank/DDBJ databases">
        <title>Complete sequence of chromosome of Rhodobacter sphaeroides ATCC 17025.</title>
        <authorList>
            <consortium name="US DOE Joint Genome Institute"/>
            <person name="Copeland A."/>
            <person name="Lucas S."/>
            <person name="Lapidus A."/>
            <person name="Barry K."/>
            <person name="Detter J.C."/>
            <person name="Glavina del Rio T."/>
            <person name="Hammon N."/>
            <person name="Israni S."/>
            <person name="Dalin E."/>
            <person name="Tice H."/>
            <person name="Pitluck S."/>
            <person name="Chertkov O."/>
            <person name="Brettin T."/>
            <person name="Bruce D."/>
            <person name="Han C."/>
            <person name="Schmutz J."/>
            <person name="Larimer F."/>
            <person name="Land M."/>
            <person name="Hauser L."/>
            <person name="Kyrpides N."/>
            <person name="Kim E."/>
            <person name="Richardson P."/>
            <person name="Mackenzie C."/>
            <person name="Choudhary M."/>
            <person name="Donohue T.J."/>
            <person name="Kaplan S."/>
        </authorList>
    </citation>
    <scope>NUCLEOTIDE SEQUENCE [LARGE SCALE GENOMIC DNA]</scope>
    <source>
        <strain evidence="2">ATCC 17025</strain>
    </source>
</reference>
<dbReference type="STRING" id="349102.Rsph17025_1732"/>
<dbReference type="BioCyc" id="RSPH349102:G1G8M-1785-MONOMER"/>
<organism evidence="2">
    <name type="scientific">Cereibacter sphaeroides (strain ATCC 17025 / ATH 2.4.3)</name>
    <name type="common">Rhodobacter sphaeroides</name>
    <dbReference type="NCBI Taxonomy" id="349102"/>
    <lineage>
        <taxon>Bacteria</taxon>
        <taxon>Pseudomonadati</taxon>
        <taxon>Pseudomonadota</taxon>
        <taxon>Alphaproteobacteria</taxon>
        <taxon>Rhodobacterales</taxon>
        <taxon>Paracoccaceae</taxon>
        <taxon>Cereibacter</taxon>
    </lineage>
</organism>
<dbReference type="AlphaFoldDB" id="A4WTB1"/>
<dbReference type="eggNOG" id="ENOG50348EK">
    <property type="taxonomic scope" value="Bacteria"/>
</dbReference>
<accession>A4WTB1</accession>